<comment type="pathway">
    <text evidence="4">Quinol/quinone metabolism; 1,4-dihydroxy-2-naphthoate biosynthesis; 1,4-dihydroxy-2-naphthoate from chorismate: step 1/7.</text>
</comment>
<keyword evidence="3 4" id="KW-0413">Isomerase</keyword>
<evidence type="ECO:0000313" key="7">
    <source>
        <dbReference type="Proteomes" id="UP000270219"/>
    </source>
</evidence>
<dbReference type="NCBIfam" id="TIGR00543">
    <property type="entry name" value="isochor_syn"/>
    <property type="match status" value="1"/>
</dbReference>
<dbReference type="PANTHER" id="PTHR42839">
    <property type="entry name" value="ISOCHORISMATE SYNTHASE ENTC"/>
    <property type="match status" value="1"/>
</dbReference>
<dbReference type="RefSeq" id="WP_121521725.1">
    <property type="nucleotide sequence ID" value="NZ_RCHR01000002.1"/>
</dbReference>
<proteinExistence type="inferred from homology"/>
<evidence type="ECO:0000256" key="3">
    <source>
        <dbReference type="ARBA" id="ARBA00023235"/>
    </source>
</evidence>
<dbReference type="EMBL" id="RCHR01000002">
    <property type="protein sequence ID" value="RLL46474.1"/>
    <property type="molecule type" value="Genomic_DNA"/>
</dbReference>
<comment type="similarity">
    <text evidence="2 4">Belongs to the isochorismate synthase family.</text>
</comment>
<dbReference type="OrthoDB" id="9803598at2"/>
<sequence>MIDLKNEHIRKVLEKSINDLIENNKESQLVSITKKIDNIEAISFFNKGKAVGQARAFWMSASKDFYLVGIGSALEIKADTNPFDETKRKWESLLKDAPVHNPYSVPGTGIVALGGMAFDPLKASTKLWEHFDTSQFRIPKFMLTIDKEDYYYTINWHVTRHDKVEDIIIEMTETEELLLTEYNNEQESLSIIEKQEIGVEKWKQTVKRATDEIKYSDVEKIVLAREMRLTFDQKADIGSVLHRLYETQPNSYLFAFEQGDNCFVGATPERLVKLEEKLLFSTCLAGTAPRGNSLKEDEKIASELLHDDKNREEHEFVVQMIKAAMEDYCIDLRIPAEPVIYPLRNLQHLYTPVTGKLKNGYSIFDVIEKLHPTPALGGTPKEASLAFIRENELLDRGWYGAPFGWMDNKENGEFAVAIRSALIQGDEASLFAGCGVVKDSDPESEFEETNIKFLPMLSVLGGQD</sequence>
<dbReference type="PANTHER" id="PTHR42839:SF1">
    <property type="entry name" value="ISOCHORISMATE SYNTHASE MENF"/>
    <property type="match status" value="1"/>
</dbReference>
<dbReference type="HAMAP" id="MF_01935">
    <property type="entry name" value="MenF"/>
    <property type="match status" value="1"/>
</dbReference>
<evidence type="ECO:0000256" key="4">
    <source>
        <dbReference type="HAMAP-Rule" id="MF_01935"/>
    </source>
</evidence>
<keyword evidence="7" id="KW-1185">Reference proteome</keyword>
<dbReference type="GO" id="GO:0009697">
    <property type="term" value="P:salicylic acid biosynthetic process"/>
    <property type="evidence" value="ECO:0007669"/>
    <property type="project" value="TreeGrafter"/>
</dbReference>
<feature type="active site" description="Proton acceptor" evidence="4">
    <location>
        <position position="220"/>
    </location>
</feature>
<evidence type="ECO:0000313" key="6">
    <source>
        <dbReference type="EMBL" id="RLL46474.1"/>
    </source>
</evidence>
<dbReference type="GO" id="GO:0000287">
    <property type="term" value="F:magnesium ion binding"/>
    <property type="evidence" value="ECO:0007669"/>
    <property type="project" value="UniProtKB-UniRule"/>
</dbReference>
<feature type="binding site" evidence="4">
    <location>
        <position position="448"/>
    </location>
    <ligand>
        <name>Mg(2+)</name>
        <dbReference type="ChEBI" id="CHEBI:18420"/>
    </ligand>
</feature>
<dbReference type="GO" id="GO:0008909">
    <property type="term" value="F:isochorismate synthase activity"/>
    <property type="evidence" value="ECO:0007669"/>
    <property type="project" value="UniProtKB-UniRule"/>
</dbReference>
<feature type="domain" description="Chorismate-utilising enzyme C-terminal" evidence="5">
    <location>
        <begin position="200"/>
        <end position="452"/>
    </location>
</feature>
<feature type="binding site" evidence="4">
    <location>
        <position position="313"/>
    </location>
    <ligand>
        <name>Mg(2+)</name>
        <dbReference type="ChEBI" id="CHEBI:18420"/>
    </ligand>
</feature>
<gene>
    <name evidence="4" type="primary">menF</name>
    <name evidence="6" type="ORF">D8M04_04510</name>
</gene>
<dbReference type="Gene3D" id="3.60.120.10">
    <property type="entry name" value="Anthranilate synthase"/>
    <property type="match status" value="1"/>
</dbReference>
<comment type="function">
    <text evidence="4">Catalyzes the conversion of chorismate to isochorismate.</text>
</comment>
<reference evidence="6 7" key="1">
    <citation type="submission" date="2018-10" db="EMBL/GenBank/DDBJ databases">
        <title>Oceanobacillus sp. YLB-02 draft genome.</title>
        <authorList>
            <person name="Yu L."/>
        </authorList>
    </citation>
    <scope>NUCLEOTIDE SEQUENCE [LARGE SCALE GENOMIC DNA]</scope>
    <source>
        <strain evidence="6 7">YLB-02</strain>
    </source>
</reference>
<feature type="active site" description="Proton donor" evidence="4">
    <location>
        <position position="269"/>
    </location>
</feature>
<accession>A0A498D9R5</accession>
<protein>
    <recommendedName>
        <fullName evidence="4">Isochorismate synthase MenF</fullName>
        <ecNumber evidence="4">5.4.4.2</ecNumber>
    </recommendedName>
    <alternativeName>
        <fullName evidence="4">Isochorismate mutase</fullName>
    </alternativeName>
</protein>
<dbReference type="InterPro" id="IPR015890">
    <property type="entry name" value="Chorismate_C"/>
</dbReference>
<evidence type="ECO:0000256" key="1">
    <source>
        <dbReference type="ARBA" id="ARBA00000799"/>
    </source>
</evidence>
<comment type="pathway">
    <text evidence="4">Quinol/quinone metabolism; menaquinone biosynthesis.</text>
</comment>
<organism evidence="6 7">
    <name type="scientific">Oceanobacillus piezotolerans</name>
    <dbReference type="NCBI Taxonomy" id="2448030"/>
    <lineage>
        <taxon>Bacteria</taxon>
        <taxon>Bacillati</taxon>
        <taxon>Bacillota</taxon>
        <taxon>Bacilli</taxon>
        <taxon>Bacillales</taxon>
        <taxon>Bacillaceae</taxon>
        <taxon>Oceanobacillus</taxon>
    </lineage>
</organism>
<dbReference type="SUPFAM" id="SSF56322">
    <property type="entry name" value="ADC synthase"/>
    <property type="match status" value="1"/>
</dbReference>
<keyword evidence="4" id="KW-0479">Metal-binding</keyword>
<dbReference type="GO" id="GO:0009234">
    <property type="term" value="P:menaquinone biosynthetic process"/>
    <property type="evidence" value="ECO:0007669"/>
    <property type="project" value="UniProtKB-UniRule"/>
</dbReference>
<dbReference type="InterPro" id="IPR005801">
    <property type="entry name" value="ADC_synthase"/>
</dbReference>
<dbReference type="InterPro" id="IPR004561">
    <property type="entry name" value="IsoChor_synthase"/>
</dbReference>
<evidence type="ECO:0000256" key="2">
    <source>
        <dbReference type="ARBA" id="ARBA00005297"/>
    </source>
</evidence>
<evidence type="ECO:0000259" key="5">
    <source>
        <dbReference type="Pfam" id="PF00425"/>
    </source>
</evidence>
<dbReference type="AlphaFoldDB" id="A0A498D9R5"/>
<name>A0A498D9R5_9BACI</name>
<dbReference type="Proteomes" id="UP000270219">
    <property type="component" value="Unassembled WGS sequence"/>
</dbReference>
<dbReference type="EC" id="5.4.4.2" evidence="4"/>
<comment type="catalytic activity">
    <reaction evidence="1 4">
        <text>chorismate = isochorismate</text>
        <dbReference type="Rhea" id="RHEA:18985"/>
        <dbReference type="ChEBI" id="CHEBI:29748"/>
        <dbReference type="ChEBI" id="CHEBI:29780"/>
        <dbReference type="EC" id="5.4.4.2"/>
    </reaction>
</comment>
<comment type="caution">
    <text evidence="6">The sequence shown here is derived from an EMBL/GenBank/DDBJ whole genome shotgun (WGS) entry which is preliminary data.</text>
</comment>
<dbReference type="Pfam" id="PF00425">
    <property type="entry name" value="Chorismate_bind"/>
    <property type="match status" value="1"/>
</dbReference>
<dbReference type="InterPro" id="IPR034681">
    <property type="entry name" value="MenF"/>
</dbReference>
<dbReference type="UniPathway" id="UPA01057">
    <property type="reaction ID" value="UER00163"/>
</dbReference>
<dbReference type="UniPathway" id="UPA00079"/>
<keyword evidence="4" id="KW-0474">Menaquinone biosynthesis</keyword>
<keyword evidence="4" id="KW-0460">Magnesium</keyword>
<comment type="cofactor">
    <cofactor evidence="4">
        <name>Mg(2+)</name>
        <dbReference type="ChEBI" id="CHEBI:18420"/>
    </cofactor>
</comment>